<dbReference type="HOGENOM" id="CLU_3254025_0_0_3"/>
<reference evidence="1 2" key="1">
    <citation type="journal article" date="2015" name="Genome Announc.">
        <title>Complete Genome Sequence of Microcystis aeruginosa NIES-2549, a Bloom-Forming Cyanobacterium from Lake Kasumigaura, Japan.</title>
        <authorList>
            <person name="Yamaguchi H."/>
            <person name="Suzuki S."/>
            <person name="Tanabe Y."/>
            <person name="Osana Y."/>
            <person name="Shimura Y."/>
            <person name="Ishida K."/>
            <person name="Kawachi M."/>
        </authorList>
    </citation>
    <scope>NUCLEOTIDE SEQUENCE [LARGE SCALE GENOMIC DNA]</scope>
    <source>
        <strain evidence="1 2">NIES-2549</strain>
    </source>
</reference>
<accession>A0A0F6U1M0</accession>
<dbReference type="AlphaFoldDB" id="A0A0F6U1M0"/>
<gene>
    <name evidence="1" type="ORF">MYAER_0557</name>
</gene>
<evidence type="ECO:0000313" key="1">
    <source>
        <dbReference type="EMBL" id="AKE62917.1"/>
    </source>
</evidence>
<dbReference type="EMBL" id="CP011304">
    <property type="protein sequence ID" value="AKE62917.1"/>
    <property type="molecule type" value="Genomic_DNA"/>
</dbReference>
<proteinExistence type="predicted"/>
<name>A0A0F6U1M0_MICAE</name>
<dbReference type="RefSeq" id="WP_268807307.1">
    <property type="nucleotide sequence ID" value="NZ_CP011304.1"/>
</dbReference>
<evidence type="ECO:0000313" key="2">
    <source>
        <dbReference type="Proteomes" id="UP000034103"/>
    </source>
</evidence>
<dbReference type="PATRIC" id="fig|1641812.3.peg.578"/>
<sequence>MRLEYNILVAFFHYEAIIQHFWECPYSLEYLLALDWVPPENE</sequence>
<organism evidence="1 2">
    <name type="scientific">Microcystis aeruginosa NIES-2549</name>
    <dbReference type="NCBI Taxonomy" id="1641812"/>
    <lineage>
        <taxon>Bacteria</taxon>
        <taxon>Bacillati</taxon>
        <taxon>Cyanobacteriota</taxon>
        <taxon>Cyanophyceae</taxon>
        <taxon>Oscillatoriophycideae</taxon>
        <taxon>Chroococcales</taxon>
        <taxon>Microcystaceae</taxon>
        <taxon>Microcystis</taxon>
    </lineage>
</organism>
<protein>
    <submittedName>
        <fullName evidence="1">Uncharacterized protein</fullName>
    </submittedName>
</protein>
<dbReference type="Proteomes" id="UP000034103">
    <property type="component" value="Chromosome"/>
</dbReference>